<keyword evidence="3 7" id="KW-0812">Transmembrane</keyword>
<name>A0A317XL55_9BASI</name>
<feature type="domain" description="Major facilitator superfamily (MFS) profile" evidence="8">
    <location>
        <begin position="61"/>
        <end position="558"/>
    </location>
</feature>
<accession>A0A317XL55</accession>
<feature type="transmembrane region" description="Helical" evidence="7">
    <location>
        <begin position="254"/>
        <end position="274"/>
    </location>
</feature>
<evidence type="ECO:0000256" key="7">
    <source>
        <dbReference type="SAM" id="Phobius"/>
    </source>
</evidence>
<dbReference type="EMBL" id="KZ819198">
    <property type="protein sequence ID" value="PWY98569.1"/>
    <property type="molecule type" value="Genomic_DNA"/>
</dbReference>
<feature type="transmembrane region" description="Helical" evidence="7">
    <location>
        <begin position="530"/>
        <end position="552"/>
    </location>
</feature>
<feature type="transmembrane region" description="Helical" evidence="7">
    <location>
        <begin position="286"/>
        <end position="303"/>
    </location>
</feature>
<dbReference type="InterPro" id="IPR020846">
    <property type="entry name" value="MFS_dom"/>
</dbReference>
<evidence type="ECO:0000256" key="3">
    <source>
        <dbReference type="ARBA" id="ARBA00022692"/>
    </source>
</evidence>
<feature type="transmembrane region" description="Helical" evidence="7">
    <location>
        <begin position="151"/>
        <end position="171"/>
    </location>
</feature>
<feature type="compositionally biased region" description="Polar residues" evidence="6">
    <location>
        <begin position="16"/>
        <end position="45"/>
    </location>
</feature>
<dbReference type="GO" id="GO:0000329">
    <property type="term" value="C:fungal-type vacuole membrane"/>
    <property type="evidence" value="ECO:0007669"/>
    <property type="project" value="TreeGrafter"/>
</dbReference>
<evidence type="ECO:0000256" key="4">
    <source>
        <dbReference type="ARBA" id="ARBA00022989"/>
    </source>
</evidence>
<feature type="region of interest" description="Disordered" evidence="6">
    <location>
        <begin position="562"/>
        <end position="591"/>
    </location>
</feature>
<feature type="transmembrane region" description="Helical" evidence="7">
    <location>
        <begin position="360"/>
        <end position="380"/>
    </location>
</feature>
<feature type="transmembrane region" description="Helical" evidence="7">
    <location>
        <begin position="126"/>
        <end position="145"/>
    </location>
</feature>
<feature type="compositionally biased region" description="Basic and acidic residues" evidence="6">
    <location>
        <begin position="1"/>
        <end position="10"/>
    </location>
</feature>
<feature type="region of interest" description="Disordered" evidence="6">
    <location>
        <begin position="1"/>
        <end position="50"/>
    </location>
</feature>
<dbReference type="PANTHER" id="PTHR23501">
    <property type="entry name" value="MAJOR FACILITATOR SUPERFAMILY"/>
    <property type="match status" value="1"/>
</dbReference>
<dbReference type="GO" id="GO:0012505">
    <property type="term" value="C:endomembrane system"/>
    <property type="evidence" value="ECO:0007669"/>
    <property type="project" value="UniProtKB-SubCell"/>
</dbReference>
<feature type="compositionally biased region" description="Low complexity" evidence="6">
    <location>
        <begin position="566"/>
        <end position="591"/>
    </location>
</feature>
<keyword evidence="5 7" id="KW-0472">Membrane</keyword>
<feature type="transmembrane region" description="Helical" evidence="7">
    <location>
        <begin position="96"/>
        <end position="114"/>
    </location>
</feature>
<evidence type="ECO:0000256" key="1">
    <source>
        <dbReference type="ARBA" id="ARBA00004127"/>
    </source>
</evidence>
<dbReference type="PANTHER" id="PTHR23501:SF191">
    <property type="entry name" value="VACUOLAR BASIC AMINO ACID TRANSPORTER 4"/>
    <property type="match status" value="1"/>
</dbReference>
<feature type="transmembrane region" description="Helical" evidence="7">
    <location>
        <begin position="387"/>
        <end position="406"/>
    </location>
</feature>
<dbReference type="OrthoDB" id="3437016at2759"/>
<evidence type="ECO:0000259" key="8">
    <source>
        <dbReference type="PROSITE" id="PS50850"/>
    </source>
</evidence>
<dbReference type="Gene3D" id="1.20.1250.20">
    <property type="entry name" value="MFS general substrate transporter like domains"/>
    <property type="match status" value="1"/>
</dbReference>
<keyword evidence="2" id="KW-0813">Transport</keyword>
<evidence type="ECO:0000256" key="6">
    <source>
        <dbReference type="SAM" id="MobiDB-lite"/>
    </source>
</evidence>
<comment type="subcellular location">
    <subcellularLocation>
        <location evidence="1">Endomembrane system</location>
        <topology evidence="1">Multi-pass membrane protein</topology>
    </subcellularLocation>
</comment>
<sequence length="591" mass="63000">MPPPTVDERTPLNGAPSVNGSAANANRTSYGTDSSSQDASPTPTLNEVEPPRPHGLKLAVIIGSLWVVLFMAALDGTIVVTLINSISSSFKASEKSGWLSTSYLLSVCAFSSIYGRLSDIIGRKGALLVALSFFTAGTCLCALAATMDQLLVGRFVAGIGGGGILSSSSIIMSDVIPLRDRGLWQGITNILFGTASAMGGPLGGFINDSYGWRVAFGSQVPFLVIGGACIATFVNIPLPSTGQPLRKKLARIDYLGSIMLISLSSCLLVAMNFLSGEGLPFSDVRVWGLLLGFAVFVGLFVLVEGKVVKEPIMPLWLLTRRTPGLVSASYFLGAGAHMAVIFHFPLWFQSVRLLSASKAGVHLIPISFSAAAGSLWAGLYMKRTGKYWRANIICCLLNIVSTGYGATWNENTSVLAEYVTFMPQAFGTSAIFTFMLLAMISSVRREDMATATGNVYLFRSLGSVVGVGLASAIFQMILSSSLARNITPDLLPNPSDGWKGVHKLISDIRHDASLVPTLHPEPLRHAAQKAYMLGIKSIFALITAVNVLYFLVCWPVQEVELTNSNDPKPTSPQQPQTQDSEPDSQSSTADA</sequence>
<feature type="transmembrane region" description="Helical" evidence="7">
    <location>
        <begin position="456"/>
        <end position="478"/>
    </location>
</feature>
<feature type="transmembrane region" description="Helical" evidence="7">
    <location>
        <begin position="426"/>
        <end position="444"/>
    </location>
</feature>
<dbReference type="AlphaFoldDB" id="A0A317XL55"/>
<dbReference type="SUPFAM" id="SSF103473">
    <property type="entry name" value="MFS general substrate transporter"/>
    <property type="match status" value="1"/>
</dbReference>
<dbReference type="Gene3D" id="1.20.1720.10">
    <property type="entry name" value="Multidrug resistance protein D"/>
    <property type="match status" value="1"/>
</dbReference>
<feature type="transmembrane region" description="Helical" evidence="7">
    <location>
        <begin position="212"/>
        <end position="234"/>
    </location>
</feature>
<reference evidence="9 10" key="1">
    <citation type="journal article" date="2018" name="Mol. Biol. Evol.">
        <title>Broad Genomic Sampling Reveals a Smut Pathogenic Ancestry of the Fungal Clade Ustilaginomycotina.</title>
        <authorList>
            <person name="Kijpornyongpan T."/>
            <person name="Mondo S.J."/>
            <person name="Barry K."/>
            <person name="Sandor L."/>
            <person name="Lee J."/>
            <person name="Lipzen A."/>
            <person name="Pangilinan J."/>
            <person name="LaButti K."/>
            <person name="Hainaut M."/>
            <person name="Henrissat B."/>
            <person name="Grigoriev I.V."/>
            <person name="Spatafora J.W."/>
            <person name="Aime M.C."/>
        </authorList>
    </citation>
    <scope>NUCLEOTIDE SEQUENCE [LARGE SCALE GENOMIC DNA]</scope>
    <source>
        <strain evidence="9 10">MCA 3645</strain>
    </source>
</reference>
<feature type="transmembrane region" description="Helical" evidence="7">
    <location>
        <begin position="58"/>
        <end position="84"/>
    </location>
</feature>
<dbReference type="InterPro" id="IPR011701">
    <property type="entry name" value="MFS"/>
</dbReference>
<keyword evidence="10" id="KW-1185">Reference proteome</keyword>
<dbReference type="GO" id="GO:0015174">
    <property type="term" value="F:basic amino acid transmembrane transporter activity"/>
    <property type="evidence" value="ECO:0007669"/>
    <property type="project" value="TreeGrafter"/>
</dbReference>
<evidence type="ECO:0000256" key="2">
    <source>
        <dbReference type="ARBA" id="ARBA00022448"/>
    </source>
</evidence>
<dbReference type="GO" id="GO:0005886">
    <property type="term" value="C:plasma membrane"/>
    <property type="evidence" value="ECO:0007669"/>
    <property type="project" value="TreeGrafter"/>
</dbReference>
<proteinExistence type="predicted"/>
<dbReference type="Proteomes" id="UP000246740">
    <property type="component" value="Unassembled WGS sequence"/>
</dbReference>
<keyword evidence="4 7" id="KW-1133">Transmembrane helix</keyword>
<evidence type="ECO:0000256" key="5">
    <source>
        <dbReference type="ARBA" id="ARBA00023136"/>
    </source>
</evidence>
<dbReference type="PROSITE" id="PS50850">
    <property type="entry name" value="MFS"/>
    <property type="match status" value="1"/>
</dbReference>
<organism evidence="9 10">
    <name type="scientific">Testicularia cyperi</name>
    <dbReference type="NCBI Taxonomy" id="1882483"/>
    <lineage>
        <taxon>Eukaryota</taxon>
        <taxon>Fungi</taxon>
        <taxon>Dikarya</taxon>
        <taxon>Basidiomycota</taxon>
        <taxon>Ustilaginomycotina</taxon>
        <taxon>Ustilaginomycetes</taxon>
        <taxon>Ustilaginales</taxon>
        <taxon>Anthracoideaceae</taxon>
        <taxon>Testicularia</taxon>
    </lineage>
</organism>
<dbReference type="Pfam" id="PF07690">
    <property type="entry name" value="MFS_1"/>
    <property type="match status" value="1"/>
</dbReference>
<feature type="transmembrane region" description="Helical" evidence="7">
    <location>
        <begin position="183"/>
        <end position="206"/>
    </location>
</feature>
<dbReference type="STRING" id="1882483.A0A317XL55"/>
<protein>
    <submittedName>
        <fullName evidence="9">MFS general substrate transporter</fullName>
    </submittedName>
</protein>
<dbReference type="InterPro" id="IPR036259">
    <property type="entry name" value="MFS_trans_sf"/>
</dbReference>
<gene>
    <name evidence="9" type="ORF">BCV70DRAFT_201890</name>
</gene>
<evidence type="ECO:0000313" key="9">
    <source>
        <dbReference type="EMBL" id="PWY98569.1"/>
    </source>
</evidence>
<evidence type="ECO:0000313" key="10">
    <source>
        <dbReference type="Proteomes" id="UP000246740"/>
    </source>
</evidence>
<dbReference type="InParanoid" id="A0A317XL55"/>
<feature type="transmembrane region" description="Helical" evidence="7">
    <location>
        <begin position="324"/>
        <end position="348"/>
    </location>
</feature>